<protein>
    <submittedName>
        <fullName evidence="2">Uncharacterized protein</fullName>
    </submittedName>
</protein>
<gene>
    <name evidence="2" type="ORF">AFCDBAGC_1382</name>
</gene>
<dbReference type="Proteomes" id="UP001055117">
    <property type="component" value="Unassembled WGS sequence"/>
</dbReference>
<evidence type="ECO:0000313" key="2">
    <source>
        <dbReference type="EMBL" id="GJD43530.1"/>
    </source>
</evidence>
<keyword evidence="3" id="KW-1185">Reference proteome</keyword>
<name>A0ABQ4QE80_9HYPH</name>
<evidence type="ECO:0000256" key="1">
    <source>
        <dbReference type="SAM" id="MobiDB-lite"/>
    </source>
</evidence>
<organism evidence="2 3">
    <name type="scientific">Methylobacterium cerastii</name>
    <dbReference type="NCBI Taxonomy" id="932741"/>
    <lineage>
        <taxon>Bacteria</taxon>
        <taxon>Pseudomonadati</taxon>
        <taxon>Pseudomonadota</taxon>
        <taxon>Alphaproteobacteria</taxon>
        <taxon>Hyphomicrobiales</taxon>
        <taxon>Methylobacteriaceae</taxon>
        <taxon>Methylobacterium</taxon>
    </lineage>
</organism>
<sequence>MLSVLTAHVPAPADEPQDRDPGFLTLAFTVVRALRREGRNAFERRCARAAETLPHA</sequence>
<accession>A0ABQ4QE80</accession>
<comment type="caution">
    <text evidence="2">The sequence shown here is derived from an EMBL/GenBank/DDBJ whole genome shotgun (WGS) entry which is preliminary data.</text>
</comment>
<dbReference type="RefSeq" id="WP_187273585.1">
    <property type="nucleotide sequence ID" value="NZ_BPQG01000018.1"/>
</dbReference>
<dbReference type="EMBL" id="BPQG01000018">
    <property type="protein sequence ID" value="GJD43530.1"/>
    <property type="molecule type" value="Genomic_DNA"/>
</dbReference>
<reference evidence="2 3" key="1">
    <citation type="journal article" date="2021" name="Front. Microbiol.">
        <title>Comprehensive Comparative Genomics and Phenotyping of Methylobacterium Species.</title>
        <authorList>
            <person name="Alessa O."/>
            <person name="Ogura Y."/>
            <person name="Fujitani Y."/>
            <person name="Takami H."/>
            <person name="Hayashi T."/>
            <person name="Sahin N."/>
            <person name="Tani A."/>
        </authorList>
    </citation>
    <scope>NUCLEOTIDE SEQUENCE [LARGE SCALE GENOMIC DNA]</scope>
    <source>
        <strain evidence="2 3">DSM 23679</strain>
    </source>
</reference>
<feature type="region of interest" description="Disordered" evidence="1">
    <location>
        <begin position="1"/>
        <end position="20"/>
    </location>
</feature>
<proteinExistence type="predicted"/>
<evidence type="ECO:0000313" key="3">
    <source>
        <dbReference type="Proteomes" id="UP001055117"/>
    </source>
</evidence>